<feature type="domain" description="Xylanolytic transcriptional activator regulatory" evidence="3">
    <location>
        <begin position="90"/>
        <end position="273"/>
    </location>
</feature>
<dbReference type="STRING" id="105984.A0A427XRB4"/>
<feature type="compositionally biased region" description="Gly residues" evidence="2">
    <location>
        <begin position="309"/>
        <end position="319"/>
    </location>
</feature>
<reference evidence="4 5" key="1">
    <citation type="submission" date="2018-11" db="EMBL/GenBank/DDBJ databases">
        <title>Genome sequence of Apiotrichum porosum DSM 27194.</title>
        <authorList>
            <person name="Aliyu H."/>
            <person name="Gorte O."/>
            <person name="Ochsenreither K."/>
        </authorList>
    </citation>
    <scope>NUCLEOTIDE SEQUENCE [LARGE SCALE GENOMIC DNA]</scope>
    <source>
        <strain evidence="4 5">DSM 27194</strain>
    </source>
</reference>
<dbReference type="Proteomes" id="UP000279236">
    <property type="component" value="Unassembled WGS sequence"/>
</dbReference>
<feature type="region of interest" description="Disordered" evidence="2">
    <location>
        <begin position="280"/>
        <end position="349"/>
    </location>
</feature>
<dbReference type="GeneID" id="39593329"/>
<dbReference type="InterPro" id="IPR050987">
    <property type="entry name" value="AtrR-like"/>
</dbReference>
<evidence type="ECO:0000256" key="2">
    <source>
        <dbReference type="SAM" id="MobiDB-lite"/>
    </source>
</evidence>
<dbReference type="GO" id="GO:0008270">
    <property type="term" value="F:zinc ion binding"/>
    <property type="evidence" value="ECO:0007669"/>
    <property type="project" value="InterPro"/>
</dbReference>
<dbReference type="RefSeq" id="XP_028476062.1">
    <property type="nucleotide sequence ID" value="XM_028624088.1"/>
</dbReference>
<dbReference type="AlphaFoldDB" id="A0A427XRB4"/>
<feature type="compositionally biased region" description="Polar residues" evidence="2">
    <location>
        <begin position="332"/>
        <end position="349"/>
    </location>
</feature>
<feature type="region of interest" description="Disordered" evidence="2">
    <location>
        <begin position="598"/>
        <end position="627"/>
    </location>
</feature>
<dbReference type="InterPro" id="IPR007219">
    <property type="entry name" value="XnlR_reg_dom"/>
</dbReference>
<dbReference type="GO" id="GO:0006351">
    <property type="term" value="P:DNA-templated transcription"/>
    <property type="evidence" value="ECO:0007669"/>
    <property type="project" value="InterPro"/>
</dbReference>
<sequence>MESVSYERGRFYVGPNGFPRFAGSASGVYLADTVRSQVSPSAQPRLRSPGIEEAFIARNNEAPRHDDLFYDPFILKARDLRDAPAIRTALTRYFSTWHPLFPFLDGAYIIECFENAVQGAGIGLGMAGDVGPGVDPNAPAFPGLTVEEGMVLTAIFMALLAIADLDAPPTSNADSYLPRLQSSTQANLLANLVFTAVQNSAVNDLFAIQALIAIMLYFYVSRTLRPAMHLSGTVSSNTSELAYELGLHRCPDRYLSTFKDPADREMRKRVFWALPGGTEAHAECPESPPGHPARTPLDNGGEGDTVEGSGNGTGTGGNGSTVRPLKRRREGSTSTHLLGSPAASLQGSPVLTLSPGVIQPSVQQTMGIGTHQHHYSRLLPAYSVVGIARLTGRAMEVFNKSLRYRSLNSQETLQLRTELERWWNEISFDSGTDDDDGDEHNEPESDPRTPYRTLLTCMYHHQIINLCRPALSLAPTALAHAYALQTCVASARVICNTLAHAVNTNTGRPSSKRKGTGDADHDQSNPLMVLWPGYVDMVFFASLILVYGNKRDASNGVANPQRLRSELRRAIRILEAFQARWNLRPFIKALRTLLDPASPAGGNGNGNGRDAGMPTAPKPLSATGGVLPDGNTAQVPLAGEQLFDAFLFDFDTFELQPQTQWAFHMSLPGSPSQV</sequence>
<dbReference type="EMBL" id="RSCE01000007">
    <property type="protein sequence ID" value="RSH81343.1"/>
    <property type="molecule type" value="Genomic_DNA"/>
</dbReference>
<evidence type="ECO:0000259" key="3">
    <source>
        <dbReference type="Pfam" id="PF04082"/>
    </source>
</evidence>
<dbReference type="OrthoDB" id="3364175at2759"/>
<keyword evidence="1" id="KW-0539">Nucleus</keyword>
<organism evidence="4 5">
    <name type="scientific">Apiotrichum porosum</name>
    <dbReference type="NCBI Taxonomy" id="105984"/>
    <lineage>
        <taxon>Eukaryota</taxon>
        <taxon>Fungi</taxon>
        <taxon>Dikarya</taxon>
        <taxon>Basidiomycota</taxon>
        <taxon>Agaricomycotina</taxon>
        <taxon>Tremellomycetes</taxon>
        <taxon>Trichosporonales</taxon>
        <taxon>Trichosporonaceae</taxon>
        <taxon>Apiotrichum</taxon>
    </lineage>
</organism>
<feature type="region of interest" description="Disordered" evidence="2">
    <location>
        <begin position="430"/>
        <end position="450"/>
    </location>
</feature>
<protein>
    <recommendedName>
        <fullName evidence="3">Xylanolytic transcriptional activator regulatory domain-containing protein</fullName>
    </recommendedName>
</protein>
<evidence type="ECO:0000313" key="5">
    <source>
        <dbReference type="Proteomes" id="UP000279236"/>
    </source>
</evidence>
<feature type="compositionally biased region" description="Basic and acidic residues" evidence="2">
    <location>
        <begin position="440"/>
        <end position="449"/>
    </location>
</feature>
<name>A0A427XRB4_9TREE</name>
<dbReference type="CDD" id="cd12148">
    <property type="entry name" value="fungal_TF_MHR"/>
    <property type="match status" value="1"/>
</dbReference>
<dbReference type="PANTHER" id="PTHR46910">
    <property type="entry name" value="TRANSCRIPTION FACTOR PDR1"/>
    <property type="match status" value="1"/>
</dbReference>
<evidence type="ECO:0000256" key="1">
    <source>
        <dbReference type="ARBA" id="ARBA00023242"/>
    </source>
</evidence>
<proteinExistence type="predicted"/>
<evidence type="ECO:0000313" key="4">
    <source>
        <dbReference type="EMBL" id="RSH81343.1"/>
    </source>
</evidence>
<keyword evidence="5" id="KW-1185">Reference proteome</keyword>
<dbReference type="GO" id="GO:0003677">
    <property type="term" value="F:DNA binding"/>
    <property type="evidence" value="ECO:0007669"/>
    <property type="project" value="InterPro"/>
</dbReference>
<gene>
    <name evidence="4" type="ORF">EHS24_008786</name>
</gene>
<accession>A0A427XRB4</accession>
<comment type="caution">
    <text evidence="4">The sequence shown here is derived from an EMBL/GenBank/DDBJ whole genome shotgun (WGS) entry which is preliminary data.</text>
</comment>
<dbReference type="PANTHER" id="PTHR46910:SF9">
    <property type="entry name" value="MISCELLANEOUS ZN(II)2CYS6 TRANSCRIPTION FACTOR (EUROFUNG)"/>
    <property type="match status" value="1"/>
</dbReference>
<dbReference type="GO" id="GO:0003700">
    <property type="term" value="F:DNA-binding transcription factor activity"/>
    <property type="evidence" value="ECO:0007669"/>
    <property type="project" value="InterPro"/>
</dbReference>
<dbReference type="Pfam" id="PF04082">
    <property type="entry name" value="Fungal_trans"/>
    <property type="match status" value="1"/>
</dbReference>